<dbReference type="EMBL" id="CP001108">
    <property type="protein sequence ID" value="ACF46863.1"/>
    <property type="molecule type" value="Genomic_DNA"/>
</dbReference>
<sequence length="417" mass="44726">MQIVIFEDETAYSLTPLSDLKPVVALCTGAGSLLDKLLFHTAGYSHPLFHVRSYLRPFYRNRLSLFEQASSPDQDLLLINGRLLFSAEAARLCMETPLSPGSSVLQGGDLIVSRVAAGVVTRQDGTLPDCIDTAEICSKTAVSEVSGFSLITRLWDVIDFHEKQLQRDAGMFPLGRIDGCIEEGAHLINRERISVARGAVVRPGAVIDASEGFVALGCGAVVEPQAVVAANVVIGDGARVKMGARIYNNVSIGCSSKAGGEIEDSIMESYANKQHDGFLGHSYISSWCNLGAGTNTSDLRNDYKKVKLHIDGSETDTGMQFLGLLMGEHSKAAINTMFNTGTIVGTSSNVFGAGFPPKSIPSFAWGGGASGVVPYDIDRAVETARVVMGRRNIGMDDLYETMFRFVASRSLGERVSL</sequence>
<dbReference type="HOGENOM" id="CLU_055419_0_0_10"/>
<keyword evidence="1" id="KW-0808">Transferase</keyword>
<evidence type="ECO:0000313" key="4">
    <source>
        <dbReference type="Proteomes" id="UP000002725"/>
    </source>
</evidence>
<dbReference type="RefSeq" id="WP_012506396.1">
    <property type="nucleotide sequence ID" value="NC_011059.1"/>
</dbReference>
<dbReference type="Gene3D" id="2.160.10.10">
    <property type="entry name" value="Hexapeptide repeat proteins"/>
    <property type="match status" value="1"/>
</dbReference>
<dbReference type="CDD" id="cd05635">
    <property type="entry name" value="LbH_unknown"/>
    <property type="match status" value="1"/>
</dbReference>
<dbReference type="PANTHER" id="PTHR43584:SF9">
    <property type="entry name" value="TRANSFERASE HEXAPEPTIDE REPEAT CONTAINING PROTEIN"/>
    <property type="match status" value="1"/>
</dbReference>
<dbReference type="InterPro" id="IPR011004">
    <property type="entry name" value="Trimer_LpxA-like_sf"/>
</dbReference>
<dbReference type="AlphaFoldDB" id="B4S471"/>
<evidence type="ECO:0000256" key="1">
    <source>
        <dbReference type="ARBA" id="ARBA00022679"/>
    </source>
</evidence>
<keyword evidence="4" id="KW-1185">Reference proteome</keyword>
<protein>
    <recommendedName>
        <fullName evidence="5">Transferase</fullName>
    </recommendedName>
</protein>
<keyword evidence="2" id="KW-0012">Acyltransferase</keyword>
<dbReference type="NCBIfam" id="TIGR03991">
    <property type="entry name" value="alt_bact_glmU"/>
    <property type="match status" value="1"/>
</dbReference>
<organism evidence="3 4">
    <name type="scientific">Prosthecochloris aestuarii (strain DSM 271 / SK 413)</name>
    <dbReference type="NCBI Taxonomy" id="290512"/>
    <lineage>
        <taxon>Bacteria</taxon>
        <taxon>Pseudomonadati</taxon>
        <taxon>Chlorobiota</taxon>
        <taxon>Chlorobiia</taxon>
        <taxon>Chlorobiales</taxon>
        <taxon>Chlorobiaceae</taxon>
        <taxon>Prosthecochloris</taxon>
    </lineage>
</organism>
<dbReference type="PANTHER" id="PTHR43584">
    <property type="entry name" value="NUCLEOTIDYL TRANSFERASE"/>
    <property type="match status" value="1"/>
</dbReference>
<proteinExistence type="predicted"/>
<dbReference type="SUPFAM" id="SSF51161">
    <property type="entry name" value="Trimeric LpxA-like enzymes"/>
    <property type="match status" value="1"/>
</dbReference>
<dbReference type="STRING" id="290512.Paes_1851"/>
<gene>
    <name evidence="3" type="ordered locus">Paes_1851</name>
</gene>
<dbReference type="KEGG" id="paa:Paes_1851"/>
<evidence type="ECO:0000256" key="2">
    <source>
        <dbReference type="ARBA" id="ARBA00023315"/>
    </source>
</evidence>
<accession>B4S471</accession>
<dbReference type="GO" id="GO:0016746">
    <property type="term" value="F:acyltransferase activity"/>
    <property type="evidence" value="ECO:0007669"/>
    <property type="project" value="UniProtKB-KW"/>
</dbReference>
<name>B4S471_PROA2</name>
<dbReference type="InterPro" id="IPR023917">
    <property type="entry name" value="Bifunctiontional_GlmU_bac-type"/>
</dbReference>
<dbReference type="Proteomes" id="UP000002725">
    <property type="component" value="Chromosome"/>
</dbReference>
<dbReference type="GO" id="GO:0016779">
    <property type="term" value="F:nucleotidyltransferase activity"/>
    <property type="evidence" value="ECO:0007669"/>
    <property type="project" value="UniProtKB-ARBA"/>
</dbReference>
<dbReference type="Pfam" id="PF13562">
    <property type="entry name" value="NTP_transf_4"/>
    <property type="match status" value="1"/>
</dbReference>
<evidence type="ECO:0008006" key="5">
    <source>
        <dbReference type="Google" id="ProtNLM"/>
    </source>
</evidence>
<dbReference type="InterPro" id="IPR050065">
    <property type="entry name" value="GlmU-like"/>
</dbReference>
<dbReference type="eggNOG" id="COG1207">
    <property type="taxonomic scope" value="Bacteria"/>
</dbReference>
<reference evidence="3" key="1">
    <citation type="submission" date="2008-06" db="EMBL/GenBank/DDBJ databases">
        <title>Complete sequence of chromosome of Prosthecochloris aestuarii DSM 271.</title>
        <authorList>
            <consortium name="US DOE Joint Genome Institute"/>
            <person name="Lucas S."/>
            <person name="Copeland A."/>
            <person name="Lapidus A."/>
            <person name="Glavina del Rio T."/>
            <person name="Dalin E."/>
            <person name="Tice H."/>
            <person name="Bruce D."/>
            <person name="Goodwin L."/>
            <person name="Pitluck S."/>
            <person name="Schmutz J."/>
            <person name="Larimer F."/>
            <person name="Land M."/>
            <person name="Hauser L."/>
            <person name="Kyrpides N."/>
            <person name="Anderson I."/>
            <person name="Liu Z."/>
            <person name="Li T."/>
            <person name="Zhao F."/>
            <person name="Overmann J."/>
            <person name="Bryant D.A."/>
            <person name="Richardson P."/>
        </authorList>
    </citation>
    <scope>NUCLEOTIDE SEQUENCE [LARGE SCALE GENOMIC DNA]</scope>
    <source>
        <strain evidence="3">DSM 271</strain>
    </source>
</reference>
<evidence type="ECO:0000313" key="3">
    <source>
        <dbReference type="EMBL" id="ACF46863.1"/>
    </source>
</evidence>